<evidence type="ECO:0000256" key="1">
    <source>
        <dbReference type="SAM" id="Phobius"/>
    </source>
</evidence>
<dbReference type="InterPro" id="IPR018643">
    <property type="entry name" value="DUF2069_membrane"/>
</dbReference>
<accession>A0A1H2ZIJ4</accession>
<evidence type="ECO:0000313" key="4">
    <source>
        <dbReference type="Proteomes" id="UP000243778"/>
    </source>
</evidence>
<dbReference type="Proteomes" id="UP000249198">
    <property type="component" value="Unassembled WGS sequence"/>
</dbReference>
<feature type="transmembrane region" description="Helical" evidence="1">
    <location>
        <begin position="78"/>
        <end position="96"/>
    </location>
</feature>
<organism evidence="2 5">
    <name type="scientific">Pseudomonas kuykendallii</name>
    <dbReference type="NCBI Taxonomy" id="1007099"/>
    <lineage>
        <taxon>Bacteria</taxon>
        <taxon>Pseudomonadati</taxon>
        <taxon>Pseudomonadota</taxon>
        <taxon>Gammaproteobacteria</taxon>
        <taxon>Pseudomonadales</taxon>
        <taxon>Pseudomonadaceae</taxon>
        <taxon>Pseudomonas</taxon>
    </lineage>
</organism>
<feature type="transmembrane region" description="Helical" evidence="1">
    <location>
        <begin position="20"/>
        <end position="42"/>
    </location>
</feature>
<dbReference type="STRING" id="1007099.SAMN05216287_2322"/>
<evidence type="ECO:0000313" key="5">
    <source>
        <dbReference type="Proteomes" id="UP000249198"/>
    </source>
</evidence>
<proteinExistence type="predicted"/>
<dbReference type="OrthoDB" id="5738125at2"/>
<keyword evidence="4" id="KW-1185">Reference proteome</keyword>
<keyword evidence="1" id="KW-0472">Membrane</keyword>
<sequence>MAKTPKPLPALEWLQPRMKLVRSLSLLSFVALAVLIVTWNLAFADLHGARVGVVLAIQLVPLALLAPGMLMGSPRAHAWLCFVVNLYFIQGVLAAIDPARALYGWLEAVISALLFCTALLYTRWCFQYQRKLAGEGN</sequence>
<evidence type="ECO:0000313" key="3">
    <source>
        <dbReference type="EMBL" id="SDX17147.1"/>
    </source>
</evidence>
<dbReference type="EMBL" id="FNNU01000003">
    <property type="protein sequence ID" value="SDX17147.1"/>
    <property type="molecule type" value="Genomic_DNA"/>
</dbReference>
<name>A0A2W5F075_9PSED</name>
<feature type="transmembrane region" description="Helical" evidence="1">
    <location>
        <begin position="102"/>
        <end position="121"/>
    </location>
</feature>
<keyword evidence="1" id="KW-0812">Transmembrane</keyword>
<evidence type="ECO:0000313" key="2">
    <source>
        <dbReference type="EMBL" id="PZP25776.1"/>
    </source>
</evidence>
<dbReference type="Proteomes" id="UP000243778">
    <property type="component" value="Unassembled WGS sequence"/>
</dbReference>
<reference evidence="3" key="2">
    <citation type="submission" date="2016-10" db="EMBL/GenBank/DDBJ databases">
        <authorList>
            <person name="de Groot N.N."/>
        </authorList>
    </citation>
    <scope>NUCLEOTIDE SEQUENCE [LARGE SCALE GENOMIC DNA]</scope>
    <source>
        <strain evidence="3">NRRL B-59562</strain>
    </source>
</reference>
<protein>
    <submittedName>
        <fullName evidence="2">DUF2069 domain-containing protein</fullName>
    </submittedName>
</protein>
<reference evidence="4" key="1">
    <citation type="submission" date="2016-10" db="EMBL/GenBank/DDBJ databases">
        <authorList>
            <person name="Varghese N."/>
            <person name="Submissions S."/>
        </authorList>
    </citation>
    <scope>NUCLEOTIDE SEQUENCE [LARGE SCALE GENOMIC DNA]</scope>
    <source>
        <strain evidence="4">NRRL B-59562</strain>
    </source>
</reference>
<dbReference type="RefSeq" id="WP_090228115.1">
    <property type="nucleotide sequence ID" value="NZ_CAURGU010000025.1"/>
</dbReference>
<reference evidence="2 5" key="3">
    <citation type="submission" date="2017-08" db="EMBL/GenBank/DDBJ databases">
        <title>Infants hospitalized years apart are colonized by the same room-sourced microbial strains.</title>
        <authorList>
            <person name="Brooks B."/>
            <person name="Olm M.R."/>
            <person name="Firek B.A."/>
            <person name="Baker R."/>
            <person name="Thomas B.C."/>
            <person name="Morowitz M.J."/>
            <person name="Banfield J.F."/>
        </authorList>
    </citation>
    <scope>NUCLEOTIDE SEQUENCE [LARGE SCALE GENOMIC DNA]</scope>
    <source>
        <strain evidence="2">S2_009_000_R2_77</strain>
    </source>
</reference>
<keyword evidence="1" id="KW-1133">Transmembrane helix</keyword>
<dbReference type="AlphaFoldDB" id="A0A2W5F075"/>
<feature type="transmembrane region" description="Helical" evidence="1">
    <location>
        <begin position="48"/>
        <end position="66"/>
    </location>
</feature>
<dbReference type="Pfam" id="PF09842">
    <property type="entry name" value="DUF2069"/>
    <property type="match status" value="1"/>
</dbReference>
<gene>
    <name evidence="2" type="ORF">DI599_03935</name>
    <name evidence="3" type="ORF">SAMN05216287_2322</name>
</gene>
<accession>A0A2W5F075</accession>
<dbReference type="EMBL" id="QFOH01000004">
    <property type="protein sequence ID" value="PZP25776.1"/>
    <property type="molecule type" value="Genomic_DNA"/>
</dbReference>